<comment type="similarity">
    <text evidence="2">Belongs to the peroxin-13 family.</text>
</comment>
<dbReference type="Pfam" id="PF14604">
    <property type="entry name" value="SH3_9"/>
    <property type="match status" value="1"/>
</dbReference>
<keyword evidence="7 15" id="KW-1133">Transmembrane helix</keyword>
<evidence type="ECO:0000256" key="9">
    <source>
        <dbReference type="ARBA" id="ARBA00023136"/>
    </source>
</evidence>
<dbReference type="STRING" id="1071380.I2GWP9"/>
<protein>
    <recommendedName>
        <fullName evidence="12">Peroxisomal membrane protein PEX13</fullName>
    </recommendedName>
    <alternativeName>
        <fullName evidence="11">Peroxin-13</fullName>
    </alternativeName>
</protein>
<evidence type="ECO:0000256" key="15">
    <source>
        <dbReference type="SAM" id="Phobius"/>
    </source>
</evidence>
<evidence type="ECO:0000259" key="16">
    <source>
        <dbReference type="PROSITE" id="PS50002"/>
    </source>
</evidence>
<dbReference type="Gene3D" id="2.30.30.40">
    <property type="entry name" value="SH3 Domains"/>
    <property type="match status" value="1"/>
</dbReference>
<name>I2GWP9_HENB6</name>
<dbReference type="PRINTS" id="PR00452">
    <property type="entry name" value="SH3DOMAIN"/>
</dbReference>
<dbReference type="GO" id="GO:0005778">
    <property type="term" value="C:peroxisomal membrane"/>
    <property type="evidence" value="ECO:0007669"/>
    <property type="project" value="UniProtKB-SubCell"/>
</dbReference>
<evidence type="ECO:0000256" key="4">
    <source>
        <dbReference type="ARBA" id="ARBA00022448"/>
    </source>
</evidence>
<dbReference type="GO" id="GO:1990429">
    <property type="term" value="C:peroxisomal importomer complex"/>
    <property type="evidence" value="ECO:0007669"/>
    <property type="project" value="EnsemblFungi"/>
</dbReference>
<keyword evidence="6" id="KW-0653">Protein transport</keyword>
<evidence type="ECO:0000256" key="3">
    <source>
        <dbReference type="ARBA" id="ARBA00022443"/>
    </source>
</evidence>
<dbReference type="HOGENOM" id="CLU_034386_2_0_1"/>
<dbReference type="PANTHER" id="PTHR19332">
    <property type="entry name" value="PEROXISOMAL MEMBRANE PROTEIN PEX13"/>
    <property type="match status" value="1"/>
</dbReference>
<evidence type="ECO:0000256" key="13">
    <source>
        <dbReference type="ARBA" id="ARBA00065871"/>
    </source>
</evidence>
<dbReference type="InterPro" id="IPR001452">
    <property type="entry name" value="SH3_domain"/>
</dbReference>
<dbReference type="GO" id="GO:0030674">
    <property type="term" value="F:protein-macromolecule adaptor activity"/>
    <property type="evidence" value="ECO:0007669"/>
    <property type="project" value="EnsemblFungi"/>
</dbReference>
<dbReference type="PANTHER" id="PTHR19332:SF1">
    <property type="entry name" value="PEROXISOMAL MEMBRANE PROTEIN PEX13"/>
    <property type="match status" value="1"/>
</dbReference>
<keyword evidence="3 14" id="KW-0728">SH3 domain</keyword>
<evidence type="ECO:0000256" key="1">
    <source>
        <dbReference type="ARBA" id="ARBA00004549"/>
    </source>
</evidence>
<dbReference type="Pfam" id="PF04088">
    <property type="entry name" value="Peroxin-13_N"/>
    <property type="match status" value="1"/>
</dbReference>
<evidence type="ECO:0000256" key="6">
    <source>
        <dbReference type="ARBA" id="ARBA00022927"/>
    </source>
</evidence>
<evidence type="ECO:0000256" key="10">
    <source>
        <dbReference type="ARBA" id="ARBA00023140"/>
    </source>
</evidence>
<reference evidence="17 18" key="1">
    <citation type="journal article" date="2011" name="Proc. Natl. Acad. Sci. U.S.A.">
        <title>Evolutionary erosion of yeast sex chromosomes by mating-type switching accidents.</title>
        <authorList>
            <person name="Gordon J.L."/>
            <person name="Armisen D."/>
            <person name="Proux-Wera E."/>
            <person name="Oheigeartaigh S.S."/>
            <person name="Byrne K.P."/>
            <person name="Wolfe K.H."/>
        </authorList>
    </citation>
    <scope>NUCLEOTIDE SEQUENCE [LARGE SCALE GENOMIC DNA]</scope>
    <source>
        <strain evidence="18">ATCC 34711 / CBS 6284 / DSM 70876 / NBRC 10599 / NRRL Y-10934 / UCD 77-7</strain>
    </source>
</reference>
<comment type="subunit">
    <text evidence="13">Interacts (via SH3 domain) with PEX14 (via SH3-binding motif); forming the PEX13-PEX14 docking complex.</text>
</comment>
<feature type="domain" description="SH3" evidence="16">
    <location>
        <begin position="329"/>
        <end position="395"/>
    </location>
</feature>
<sequence>MNELNTAHIRPKPWEMHPPLDEIEQTNKRVDPSAINDGGSTSIENIINNNQNTESRLDINGNPIHEVDSPPSLPANRPEFSSPNNILDQGINSNRFVNESSYMPGTNLYGGNSYLNNGMYGGNSYNSMYGGNFTNTYGNPYGSLFNNGFMNRNSEFERFGDSTQSTFQLIESLIGAVAGFAQMLESTYMATHNSFFTMISVAEQFSYIKELLGSFFGIFTIMKLLKKLLYLITGGRLGLSPNSKNNTVQSLMDDFSKFNSDEASYSNSDAIKHRRLSLKPLIFFLSAVFGFPYILNKFIKKLESSQRRNLAYSNSTSQSRGDIHSLDPSRLEFGRALYDFIPENPRIEATMKKGELLAILDRRDVFGNESEWWKVRTKNGSTGYVPYNYIEIIRRIETDEENIPGLSTEDINA</sequence>
<feature type="transmembrane region" description="Helical" evidence="15">
    <location>
        <begin position="281"/>
        <end position="299"/>
    </location>
</feature>
<organism evidence="17 18">
    <name type="scientific">Henningerozyma blattae (strain ATCC 34711 / CBS 6284 / DSM 70876 / NBRC 10599 / NRRL Y-10934 / UCD 77-7)</name>
    <name type="common">Yeast</name>
    <name type="synonym">Tetrapisispora blattae</name>
    <dbReference type="NCBI Taxonomy" id="1071380"/>
    <lineage>
        <taxon>Eukaryota</taxon>
        <taxon>Fungi</taxon>
        <taxon>Dikarya</taxon>
        <taxon>Ascomycota</taxon>
        <taxon>Saccharomycotina</taxon>
        <taxon>Saccharomycetes</taxon>
        <taxon>Saccharomycetales</taxon>
        <taxon>Saccharomycetaceae</taxon>
        <taxon>Henningerozyma</taxon>
    </lineage>
</organism>
<evidence type="ECO:0000313" key="18">
    <source>
        <dbReference type="Proteomes" id="UP000002866"/>
    </source>
</evidence>
<accession>I2GWP9</accession>
<dbReference type="GeneID" id="14493147"/>
<dbReference type="GO" id="GO:0016560">
    <property type="term" value="P:protein import into peroxisome matrix, docking"/>
    <property type="evidence" value="ECO:0007669"/>
    <property type="project" value="EnsemblFungi"/>
</dbReference>
<proteinExistence type="inferred from homology"/>
<dbReference type="InterPro" id="IPR035463">
    <property type="entry name" value="Pex13"/>
</dbReference>
<evidence type="ECO:0000313" key="17">
    <source>
        <dbReference type="EMBL" id="CCH58551.1"/>
    </source>
</evidence>
<dbReference type="SUPFAM" id="SSF50044">
    <property type="entry name" value="SH3-domain"/>
    <property type="match status" value="1"/>
</dbReference>
<evidence type="ECO:0000256" key="2">
    <source>
        <dbReference type="ARBA" id="ARBA00006033"/>
    </source>
</evidence>
<gene>
    <name evidence="17" type="primary">TBLA0A07610</name>
    <name evidence="17" type="ORF">TBLA_0A07610</name>
</gene>
<keyword evidence="8" id="KW-0811">Translocation</keyword>
<comment type="subcellular location">
    <subcellularLocation>
        <location evidence="1">Peroxisome membrane</location>
        <topology evidence="1">Single-pass membrane protein</topology>
    </subcellularLocation>
</comment>
<evidence type="ECO:0000256" key="7">
    <source>
        <dbReference type="ARBA" id="ARBA00022989"/>
    </source>
</evidence>
<dbReference type="eggNOG" id="KOG3875">
    <property type="taxonomic scope" value="Eukaryota"/>
</dbReference>
<dbReference type="FunFam" id="2.30.30.40:FF:000128">
    <property type="entry name" value="Peroxisomal membrane protein (Pex13)"/>
    <property type="match status" value="1"/>
</dbReference>
<dbReference type="SMART" id="SM00326">
    <property type="entry name" value="SH3"/>
    <property type="match status" value="1"/>
</dbReference>
<dbReference type="InterPro" id="IPR036028">
    <property type="entry name" value="SH3-like_dom_sf"/>
</dbReference>
<keyword evidence="5 15" id="KW-0812">Transmembrane</keyword>
<dbReference type="InterPro" id="IPR007223">
    <property type="entry name" value="Peroxin-13_N"/>
</dbReference>
<evidence type="ECO:0000256" key="8">
    <source>
        <dbReference type="ARBA" id="ARBA00023010"/>
    </source>
</evidence>
<dbReference type="EMBL" id="HE806316">
    <property type="protein sequence ID" value="CCH58551.1"/>
    <property type="molecule type" value="Genomic_DNA"/>
</dbReference>
<dbReference type="OMA" id="PPLDQQM"/>
<dbReference type="RefSeq" id="XP_004178070.1">
    <property type="nucleotide sequence ID" value="XM_004178022.1"/>
</dbReference>
<dbReference type="GO" id="GO:0008320">
    <property type="term" value="F:protein transmembrane transporter activity"/>
    <property type="evidence" value="ECO:0007669"/>
    <property type="project" value="EnsemblFungi"/>
</dbReference>
<keyword evidence="4" id="KW-0813">Transport</keyword>
<dbReference type="InParanoid" id="I2GWP9"/>
<dbReference type="CDD" id="cd11771">
    <property type="entry name" value="SH3_Pex13p_fungal"/>
    <property type="match status" value="1"/>
</dbReference>
<dbReference type="OrthoDB" id="10037838at2759"/>
<evidence type="ECO:0000256" key="5">
    <source>
        <dbReference type="ARBA" id="ARBA00022692"/>
    </source>
</evidence>
<dbReference type="Proteomes" id="UP000002866">
    <property type="component" value="Chromosome 1"/>
</dbReference>
<dbReference type="FunCoup" id="I2GWP9">
    <property type="interactions" value="201"/>
</dbReference>
<evidence type="ECO:0000256" key="12">
    <source>
        <dbReference type="ARBA" id="ARBA00034535"/>
    </source>
</evidence>
<dbReference type="KEGG" id="tbl:TBLA_0A07610"/>
<dbReference type="PROSITE" id="PS50002">
    <property type="entry name" value="SH3"/>
    <property type="match status" value="1"/>
</dbReference>
<evidence type="ECO:0000256" key="14">
    <source>
        <dbReference type="PROSITE-ProRule" id="PRU00192"/>
    </source>
</evidence>
<keyword evidence="9 15" id="KW-0472">Membrane</keyword>
<keyword evidence="10" id="KW-0576">Peroxisome</keyword>
<evidence type="ECO:0000256" key="11">
    <source>
        <dbReference type="ARBA" id="ARBA00029693"/>
    </source>
</evidence>
<dbReference type="AlphaFoldDB" id="I2GWP9"/>
<keyword evidence="18" id="KW-1185">Reference proteome</keyword>